<comment type="caution">
    <text evidence="5">The sequence shown here is derived from an EMBL/GenBank/DDBJ whole genome shotgun (WGS) entry which is preliminary data.</text>
</comment>
<proteinExistence type="predicted"/>
<keyword evidence="1" id="KW-0805">Transcription regulation</keyword>
<dbReference type="OrthoDB" id="3242809at2"/>
<dbReference type="InterPro" id="IPR039422">
    <property type="entry name" value="MarR/SlyA-like"/>
</dbReference>
<dbReference type="Pfam" id="PF12802">
    <property type="entry name" value="MarR_2"/>
    <property type="match status" value="1"/>
</dbReference>
<reference evidence="5 6" key="1">
    <citation type="submission" date="2018-10" db="EMBL/GenBank/DDBJ databases">
        <title>Lactobacillus sp. R7 and Lactobacillus sp. R19 isolated from fermented mustard green product of Taiwan.</title>
        <authorList>
            <person name="Lin S.-T."/>
        </authorList>
    </citation>
    <scope>NUCLEOTIDE SEQUENCE [LARGE SCALE GENOMIC DNA]</scope>
    <source>
        <strain evidence="5 6">BCRC 81129</strain>
    </source>
</reference>
<dbReference type="InterPro" id="IPR000835">
    <property type="entry name" value="HTH_MarR-typ"/>
</dbReference>
<dbReference type="InterPro" id="IPR036390">
    <property type="entry name" value="WH_DNA-bd_sf"/>
</dbReference>
<dbReference type="InterPro" id="IPR011991">
    <property type="entry name" value="ArsR-like_HTH"/>
</dbReference>
<dbReference type="Gene3D" id="1.10.10.10">
    <property type="entry name" value="Winged helix-like DNA-binding domain superfamily/Winged helix DNA-binding domain"/>
    <property type="match status" value="1"/>
</dbReference>
<keyword evidence="2" id="KW-0238">DNA-binding</keyword>
<dbReference type="RefSeq" id="WP_135366967.1">
    <property type="nucleotide sequence ID" value="NZ_RKLX01000001.1"/>
</dbReference>
<organism evidence="5 6">
    <name type="scientific">Levilactobacillus suantsaiihabitans</name>
    <dbReference type="NCBI Taxonomy" id="2487722"/>
    <lineage>
        <taxon>Bacteria</taxon>
        <taxon>Bacillati</taxon>
        <taxon>Bacillota</taxon>
        <taxon>Bacilli</taxon>
        <taxon>Lactobacillales</taxon>
        <taxon>Lactobacillaceae</taxon>
        <taxon>Levilactobacillus</taxon>
    </lineage>
</organism>
<evidence type="ECO:0000313" key="6">
    <source>
        <dbReference type="Proteomes" id="UP000297348"/>
    </source>
</evidence>
<evidence type="ECO:0000259" key="4">
    <source>
        <dbReference type="PROSITE" id="PS50995"/>
    </source>
</evidence>
<dbReference type="InterPro" id="IPR023187">
    <property type="entry name" value="Tscrpt_reg_MarR-type_CS"/>
</dbReference>
<dbReference type="EMBL" id="RKLX01000001">
    <property type="protein sequence ID" value="TGD20398.1"/>
    <property type="molecule type" value="Genomic_DNA"/>
</dbReference>
<dbReference type="Proteomes" id="UP000297348">
    <property type="component" value="Unassembled WGS sequence"/>
</dbReference>
<dbReference type="PRINTS" id="PR00598">
    <property type="entry name" value="HTHMARR"/>
</dbReference>
<keyword evidence="3" id="KW-0804">Transcription</keyword>
<dbReference type="SMART" id="SM00347">
    <property type="entry name" value="HTH_MARR"/>
    <property type="match status" value="1"/>
</dbReference>
<evidence type="ECO:0000256" key="1">
    <source>
        <dbReference type="ARBA" id="ARBA00023015"/>
    </source>
</evidence>
<dbReference type="PROSITE" id="PS01117">
    <property type="entry name" value="HTH_MARR_1"/>
    <property type="match status" value="1"/>
</dbReference>
<dbReference type="GO" id="GO:0003700">
    <property type="term" value="F:DNA-binding transcription factor activity"/>
    <property type="evidence" value="ECO:0007669"/>
    <property type="project" value="InterPro"/>
</dbReference>
<name>A0A4Z0JFN3_9LACO</name>
<protein>
    <submittedName>
        <fullName evidence="5">MarR family transcriptional regulator</fullName>
    </submittedName>
</protein>
<dbReference type="InterPro" id="IPR036388">
    <property type="entry name" value="WH-like_DNA-bd_sf"/>
</dbReference>
<dbReference type="AlphaFoldDB" id="A0A4Z0JFN3"/>
<evidence type="ECO:0000256" key="3">
    <source>
        <dbReference type="ARBA" id="ARBA00023163"/>
    </source>
</evidence>
<evidence type="ECO:0000256" key="2">
    <source>
        <dbReference type="ARBA" id="ARBA00023125"/>
    </source>
</evidence>
<sequence length="175" mass="19222">MTEKSRDLMKIFGKLLQNRALLMTVGHQPGMGGHGGGRGQMGLLQVLSQSTNGLTNAEIAEILDIRPSSVSALITKLVDTGLVERVPSKTDKRAVIVKLSTQGRELFDQYDQRMDDWSTKLFAGLTAAEQTQLAELLTKLSHHVDDLDWHEMMGGHAHPHFGRGGHGPMGGWPRF</sequence>
<dbReference type="SUPFAM" id="SSF46785">
    <property type="entry name" value="Winged helix' DNA-binding domain"/>
    <property type="match status" value="1"/>
</dbReference>
<dbReference type="PANTHER" id="PTHR33164:SF43">
    <property type="entry name" value="HTH-TYPE TRANSCRIPTIONAL REPRESSOR YETL"/>
    <property type="match status" value="1"/>
</dbReference>
<dbReference type="PANTHER" id="PTHR33164">
    <property type="entry name" value="TRANSCRIPTIONAL REGULATOR, MARR FAMILY"/>
    <property type="match status" value="1"/>
</dbReference>
<evidence type="ECO:0000313" key="5">
    <source>
        <dbReference type="EMBL" id="TGD20398.1"/>
    </source>
</evidence>
<dbReference type="GO" id="GO:0003677">
    <property type="term" value="F:DNA binding"/>
    <property type="evidence" value="ECO:0007669"/>
    <property type="project" value="UniProtKB-KW"/>
</dbReference>
<keyword evidence="6" id="KW-1185">Reference proteome</keyword>
<dbReference type="GO" id="GO:0006950">
    <property type="term" value="P:response to stress"/>
    <property type="evidence" value="ECO:0007669"/>
    <property type="project" value="TreeGrafter"/>
</dbReference>
<feature type="domain" description="HTH marR-type" evidence="4">
    <location>
        <begin position="1"/>
        <end position="142"/>
    </location>
</feature>
<gene>
    <name evidence="5" type="ORF">EGT51_01205</name>
</gene>
<accession>A0A4Z0JFN3</accession>
<dbReference type="CDD" id="cd00090">
    <property type="entry name" value="HTH_ARSR"/>
    <property type="match status" value="1"/>
</dbReference>
<dbReference type="PROSITE" id="PS50995">
    <property type="entry name" value="HTH_MARR_2"/>
    <property type="match status" value="1"/>
</dbReference>